<protein>
    <submittedName>
        <fullName evidence="1">Uncharacterized protein</fullName>
    </submittedName>
</protein>
<dbReference type="KEGG" id="nsh:GXM_06995"/>
<dbReference type="EMBL" id="CP045226">
    <property type="protein sequence ID" value="QFS49501.1"/>
    <property type="molecule type" value="Genomic_DNA"/>
</dbReference>
<dbReference type="Proteomes" id="UP000326678">
    <property type="component" value="Chromosome Gxm1"/>
</dbReference>
<organism evidence="1 2">
    <name type="scientific">Nostoc sphaeroides CCNUC1</name>
    <dbReference type="NCBI Taxonomy" id="2653204"/>
    <lineage>
        <taxon>Bacteria</taxon>
        <taxon>Bacillati</taxon>
        <taxon>Cyanobacteriota</taxon>
        <taxon>Cyanophyceae</taxon>
        <taxon>Nostocales</taxon>
        <taxon>Nostocaceae</taxon>
        <taxon>Nostoc</taxon>
    </lineage>
</organism>
<keyword evidence="2" id="KW-1185">Reference proteome</keyword>
<evidence type="ECO:0000313" key="2">
    <source>
        <dbReference type="Proteomes" id="UP000326678"/>
    </source>
</evidence>
<reference evidence="1 2" key="1">
    <citation type="submission" date="2019-10" db="EMBL/GenBank/DDBJ databases">
        <title>Genomic and transcriptomic insights into the perfect genentic adaptation of a filamentous nitrogen-fixing cyanobacterium to rice fields.</title>
        <authorList>
            <person name="Chen Z."/>
        </authorList>
    </citation>
    <scope>NUCLEOTIDE SEQUENCE [LARGE SCALE GENOMIC DNA]</scope>
    <source>
        <strain evidence="1">CCNUC1</strain>
    </source>
</reference>
<name>A0A5P8WAC3_9NOSO</name>
<dbReference type="AlphaFoldDB" id="A0A5P8WAC3"/>
<accession>A0A5P8WAC3</accession>
<proteinExistence type="predicted"/>
<evidence type="ECO:0000313" key="1">
    <source>
        <dbReference type="EMBL" id="QFS49501.1"/>
    </source>
</evidence>
<sequence length="37" mass="4476">MRRCKEIKKVVETRLIASLWQNIFRILIQAEKIVYVS</sequence>
<gene>
    <name evidence="1" type="ORF">GXM_06995</name>
</gene>